<dbReference type="AlphaFoldDB" id="U5DBN2"/>
<accession>U5DBN2</accession>
<keyword evidence="3" id="KW-1185">Reference proteome</keyword>
<evidence type="ECO:0000313" key="2">
    <source>
        <dbReference type="EMBL" id="ERN18842.1"/>
    </source>
</evidence>
<dbReference type="EMBL" id="KI392078">
    <property type="protein sequence ID" value="ERN18842.1"/>
    <property type="molecule type" value="Genomic_DNA"/>
</dbReference>
<keyword evidence="1" id="KW-0732">Signal</keyword>
<dbReference type="HOGENOM" id="CLU_2708146_0_0_1"/>
<reference evidence="3" key="1">
    <citation type="journal article" date="2013" name="Science">
        <title>The Amborella genome and the evolution of flowering plants.</title>
        <authorList>
            <consortium name="Amborella Genome Project"/>
        </authorList>
    </citation>
    <scope>NUCLEOTIDE SEQUENCE [LARGE SCALE GENOMIC DNA]</scope>
</reference>
<feature type="chain" id="PRO_5004658772" description="Knottin scorpion toxin-like domain-containing protein" evidence="1">
    <location>
        <begin position="25"/>
        <end position="73"/>
    </location>
</feature>
<sequence>MAAKALVSLVTALFIVFAAQSVKGQDPGGQPICLGGDCTSYQPDCWAACYSYGYPKGGECIEHYPVTQCCCNS</sequence>
<dbReference type="Proteomes" id="UP000017836">
    <property type="component" value="Unassembled WGS sequence"/>
</dbReference>
<dbReference type="Gramene" id="ERN18842">
    <property type="protein sequence ID" value="ERN18842"/>
    <property type="gene ID" value="AMTR_s00067p00126450"/>
</dbReference>
<feature type="signal peptide" evidence="1">
    <location>
        <begin position="1"/>
        <end position="24"/>
    </location>
</feature>
<name>U5DBN2_AMBTC</name>
<protein>
    <recommendedName>
        <fullName evidence="4">Knottin scorpion toxin-like domain-containing protein</fullName>
    </recommendedName>
</protein>
<proteinExistence type="predicted"/>
<evidence type="ECO:0000256" key="1">
    <source>
        <dbReference type="SAM" id="SignalP"/>
    </source>
</evidence>
<gene>
    <name evidence="2" type="ORF">AMTR_s00067p00126450</name>
</gene>
<evidence type="ECO:0000313" key="3">
    <source>
        <dbReference type="Proteomes" id="UP000017836"/>
    </source>
</evidence>
<organism evidence="2 3">
    <name type="scientific">Amborella trichopoda</name>
    <dbReference type="NCBI Taxonomy" id="13333"/>
    <lineage>
        <taxon>Eukaryota</taxon>
        <taxon>Viridiplantae</taxon>
        <taxon>Streptophyta</taxon>
        <taxon>Embryophyta</taxon>
        <taxon>Tracheophyta</taxon>
        <taxon>Spermatophyta</taxon>
        <taxon>Magnoliopsida</taxon>
        <taxon>Amborellales</taxon>
        <taxon>Amborellaceae</taxon>
        <taxon>Amborella</taxon>
    </lineage>
</organism>
<evidence type="ECO:0008006" key="4">
    <source>
        <dbReference type="Google" id="ProtNLM"/>
    </source>
</evidence>